<proteinExistence type="predicted"/>
<dbReference type="SUPFAM" id="SSF75011">
    <property type="entry name" value="3-carboxy-cis,cis-mucoante lactonizing enzyme"/>
    <property type="match status" value="1"/>
</dbReference>
<dbReference type="Gene3D" id="2.130.10.10">
    <property type="entry name" value="YVTN repeat-like/Quinoprotein amine dehydrogenase"/>
    <property type="match status" value="1"/>
</dbReference>
<dbReference type="Proteomes" id="UP000306340">
    <property type="component" value="Unassembled WGS sequence"/>
</dbReference>
<comment type="caution">
    <text evidence="1">The sequence shown here is derived from an EMBL/GenBank/DDBJ whole genome shotgun (WGS) entry which is preliminary data.</text>
</comment>
<accession>A0A4U0Z3I5</accession>
<dbReference type="EMBL" id="SWAU01000059">
    <property type="protein sequence ID" value="TKA97074.1"/>
    <property type="molecule type" value="Genomic_DNA"/>
</dbReference>
<protein>
    <recommendedName>
        <fullName evidence="3">WD40 repeat domain-containing protein</fullName>
    </recommendedName>
</protein>
<evidence type="ECO:0008006" key="3">
    <source>
        <dbReference type="Google" id="ProtNLM"/>
    </source>
</evidence>
<evidence type="ECO:0000313" key="1">
    <source>
        <dbReference type="EMBL" id="TKA97074.1"/>
    </source>
</evidence>
<dbReference type="InterPro" id="IPR015943">
    <property type="entry name" value="WD40/YVTN_repeat-like_dom_sf"/>
</dbReference>
<evidence type="ECO:0000313" key="2">
    <source>
        <dbReference type="Proteomes" id="UP000306340"/>
    </source>
</evidence>
<reference evidence="1 2" key="1">
    <citation type="submission" date="2019-04" db="EMBL/GenBank/DDBJ databases">
        <title>Crypto-aerobic microbial life in anoxic (sulfidic) marine sediments.</title>
        <authorList>
            <person name="Bhattacharya S."/>
            <person name="Roy C."/>
            <person name="Mondal N."/>
            <person name="Sarkar J."/>
            <person name="Mandal S."/>
            <person name="Rameez M.J."/>
            <person name="Ghosh W."/>
        </authorList>
    </citation>
    <scope>NUCLEOTIDE SEQUENCE [LARGE SCALE GENOMIC DNA]</scope>
    <source>
        <strain evidence="1 2">SBBC</strain>
    </source>
</reference>
<name>A0A4U0Z3I5_9RHOB</name>
<gene>
    <name evidence="1" type="ORF">FAZ78_08130</name>
</gene>
<dbReference type="AlphaFoldDB" id="A0A4U0Z3I5"/>
<sequence>MTHYGGVTAWSRGRRDWKPAMLKWAGSHTAACFSPDNRFVMTRMQENALHGWRLRDKADLRMSGYPTKVKGWAWAGKLPWLASTGADEAILWPFDGPQGPLGRGPMQLAWGGRGYVTAICALPGLEAVLAGYSSGPVVFSEID</sequence>
<organism evidence="1 2">
    <name type="scientific">Cereibacter changlensis</name>
    <dbReference type="NCBI Taxonomy" id="402884"/>
    <lineage>
        <taxon>Bacteria</taxon>
        <taxon>Pseudomonadati</taxon>
        <taxon>Pseudomonadota</taxon>
        <taxon>Alphaproteobacteria</taxon>
        <taxon>Rhodobacterales</taxon>
        <taxon>Paracoccaceae</taxon>
        <taxon>Cereibacter</taxon>
    </lineage>
</organism>
<dbReference type="RefSeq" id="WP_136792097.1">
    <property type="nucleotide sequence ID" value="NZ_SWAU01000059.1"/>
</dbReference>